<accession>A0ABR3M0L9</accession>
<protein>
    <submittedName>
        <fullName evidence="1">Uncharacterized protein</fullName>
    </submittedName>
</protein>
<dbReference type="Proteomes" id="UP001558613">
    <property type="component" value="Unassembled WGS sequence"/>
</dbReference>
<proteinExistence type="predicted"/>
<name>A0ABR3M0L9_9TELE</name>
<comment type="caution">
    <text evidence="1">The sequence shown here is derived from an EMBL/GenBank/DDBJ whole genome shotgun (WGS) entry which is preliminary data.</text>
</comment>
<gene>
    <name evidence="1" type="ORF">QQF64_009244</name>
</gene>
<evidence type="ECO:0000313" key="2">
    <source>
        <dbReference type="Proteomes" id="UP001558613"/>
    </source>
</evidence>
<dbReference type="EMBL" id="JAYMGO010000016">
    <property type="protein sequence ID" value="KAL1258667.1"/>
    <property type="molecule type" value="Genomic_DNA"/>
</dbReference>
<evidence type="ECO:0000313" key="1">
    <source>
        <dbReference type="EMBL" id="KAL1258667.1"/>
    </source>
</evidence>
<sequence>MGVIPSVWSPSGRWSLQIQMELVADESEGLNSCWTASSTDLQGFDALNFHLVIPIPNPEHVGDLTLNPFYGSTSLLSGAWFTLDSI</sequence>
<keyword evidence="2" id="KW-1185">Reference proteome</keyword>
<reference evidence="1 2" key="1">
    <citation type="submission" date="2023-09" db="EMBL/GenBank/DDBJ databases">
        <authorList>
            <person name="Wang M."/>
        </authorList>
    </citation>
    <scope>NUCLEOTIDE SEQUENCE [LARGE SCALE GENOMIC DNA]</scope>
    <source>
        <strain evidence="1">GT-2023</strain>
        <tissue evidence="1">Liver</tissue>
    </source>
</reference>
<organism evidence="1 2">
    <name type="scientific">Cirrhinus molitorella</name>
    <name type="common">mud carp</name>
    <dbReference type="NCBI Taxonomy" id="172907"/>
    <lineage>
        <taxon>Eukaryota</taxon>
        <taxon>Metazoa</taxon>
        <taxon>Chordata</taxon>
        <taxon>Craniata</taxon>
        <taxon>Vertebrata</taxon>
        <taxon>Euteleostomi</taxon>
        <taxon>Actinopterygii</taxon>
        <taxon>Neopterygii</taxon>
        <taxon>Teleostei</taxon>
        <taxon>Ostariophysi</taxon>
        <taxon>Cypriniformes</taxon>
        <taxon>Cyprinidae</taxon>
        <taxon>Labeoninae</taxon>
        <taxon>Labeonini</taxon>
        <taxon>Cirrhinus</taxon>
    </lineage>
</organism>